<dbReference type="Pfam" id="PF14555">
    <property type="entry name" value="UBA_4"/>
    <property type="match status" value="1"/>
</dbReference>
<dbReference type="InterPro" id="IPR039517">
    <property type="entry name" value="C6orf106_UBA-like"/>
</dbReference>
<dbReference type="PANTHER" id="PTHR20930">
    <property type="entry name" value="OVARIAN CARCINOMA ANTIGEN CA125-RELATED"/>
    <property type="match status" value="1"/>
</dbReference>
<gene>
    <name evidence="2" type="primary">106068669</name>
</gene>
<accession>A0A2C9JUE2</accession>
<dbReference type="InterPro" id="IPR009060">
    <property type="entry name" value="UBA-like_sf"/>
</dbReference>
<reference evidence="2" key="1">
    <citation type="submission" date="2020-05" db="UniProtKB">
        <authorList>
            <consortium name="EnsemblMetazoa"/>
        </authorList>
    </citation>
    <scope>IDENTIFICATION</scope>
    <source>
        <strain evidence="2">BB02</strain>
    </source>
</reference>
<dbReference type="Proteomes" id="UP000076420">
    <property type="component" value="Unassembled WGS sequence"/>
</dbReference>
<name>A0A2C9JUE2_BIOGL</name>
<dbReference type="OrthoDB" id="661148at2759"/>
<dbReference type="PANTHER" id="PTHR20930:SF0">
    <property type="entry name" value="PROTEIN ILRUN"/>
    <property type="match status" value="1"/>
</dbReference>
<dbReference type="CDD" id="cd14947">
    <property type="entry name" value="NBR1_like"/>
    <property type="match status" value="1"/>
</dbReference>
<feature type="domain" description="Nbr1 FW" evidence="1">
    <location>
        <begin position="82"/>
        <end position="179"/>
    </location>
</feature>
<organism evidence="2 3">
    <name type="scientific">Biomphalaria glabrata</name>
    <name type="common">Bloodfluke planorb</name>
    <name type="synonym">Freshwater snail</name>
    <dbReference type="NCBI Taxonomy" id="6526"/>
    <lineage>
        <taxon>Eukaryota</taxon>
        <taxon>Metazoa</taxon>
        <taxon>Spiralia</taxon>
        <taxon>Lophotrochozoa</taxon>
        <taxon>Mollusca</taxon>
        <taxon>Gastropoda</taxon>
        <taxon>Heterobranchia</taxon>
        <taxon>Euthyneura</taxon>
        <taxon>Panpulmonata</taxon>
        <taxon>Hygrophila</taxon>
        <taxon>Lymnaeoidea</taxon>
        <taxon>Planorbidae</taxon>
        <taxon>Biomphalaria</taxon>
    </lineage>
</organism>
<dbReference type="Gene3D" id="2.60.40.10">
    <property type="entry name" value="Immunoglobulins"/>
    <property type="match status" value="1"/>
</dbReference>
<dbReference type="Pfam" id="PF16158">
    <property type="entry name" value="N_BRCA1_IG"/>
    <property type="match status" value="1"/>
</dbReference>
<dbReference type="VEuPathDB" id="VectorBase:BGLB008213"/>
<dbReference type="CDD" id="cd14349">
    <property type="entry name" value="UBA_CF106"/>
    <property type="match status" value="1"/>
</dbReference>
<proteinExistence type="predicted"/>
<dbReference type="Gene3D" id="1.10.8.10">
    <property type="entry name" value="DNA helicase RuvA subunit, C-terminal domain"/>
    <property type="match status" value="1"/>
</dbReference>
<dbReference type="STRING" id="6526.A0A2C9JUE2"/>
<dbReference type="InterPro" id="IPR013783">
    <property type="entry name" value="Ig-like_fold"/>
</dbReference>
<dbReference type="VEuPathDB" id="VectorBase:BGLAX_047671"/>
<sequence>MDVDIDDFDGKLLDQFRSLGTTDRDVLIAQFQSLLGNKLNRESCAFFLDMNNWNLQNAVCSYYDFEQPSNSLPRMSFVADVTVGDGEAVAPNTIFFKTWRIKNSGIDRWPPGCHLRFCNGDNLSMIERRMVDALGPGQTVDIDVEMKSPSRVGMYQSQWKMCTATGMYFGDIIYVETNVAEGGLLGITQQLARIGQQNHSNSNNIMFQSSDASQNVLSLDSRHHQIIPFTGISFNTNSGSSADLSSSSTNEDDLDMS</sequence>
<dbReference type="GO" id="GO:0043130">
    <property type="term" value="F:ubiquitin binding"/>
    <property type="evidence" value="ECO:0007669"/>
    <property type="project" value="TreeGrafter"/>
</dbReference>
<evidence type="ECO:0000259" key="1">
    <source>
        <dbReference type="Pfam" id="PF16158"/>
    </source>
</evidence>
<dbReference type="SUPFAM" id="SSF46934">
    <property type="entry name" value="UBA-like"/>
    <property type="match status" value="1"/>
</dbReference>
<dbReference type="GO" id="GO:0016236">
    <property type="term" value="P:macroautophagy"/>
    <property type="evidence" value="ECO:0007669"/>
    <property type="project" value="TreeGrafter"/>
</dbReference>
<evidence type="ECO:0000313" key="2">
    <source>
        <dbReference type="EnsemblMetazoa" id="BGLB008213-PB"/>
    </source>
</evidence>
<dbReference type="InterPro" id="IPR032350">
    <property type="entry name" value="Nbr1_FW"/>
</dbReference>
<protein>
    <recommendedName>
        <fullName evidence="1">Nbr1 FW domain-containing protein</fullName>
    </recommendedName>
</protein>
<dbReference type="GO" id="GO:0000407">
    <property type="term" value="C:phagophore assembly site"/>
    <property type="evidence" value="ECO:0007669"/>
    <property type="project" value="TreeGrafter"/>
</dbReference>
<dbReference type="AlphaFoldDB" id="A0A2C9JUE2"/>
<dbReference type="EnsemblMetazoa" id="BGLB008213-RB">
    <property type="protein sequence ID" value="BGLB008213-PB"/>
    <property type="gene ID" value="BGLB008213"/>
</dbReference>
<dbReference type="KEGG" id="bgt:106068669"/>
<evidence type="ECO:0000313" key="3">
    <source>
        <dbReference type="Proteomes" id="UP000076420"/>
    </source>
</evidence>